<dbReference type="AlphaFoldDB" id="E6LIX9"/>
<dbReference type="Proteomes" id="UP000010296">
    <property type="component" value="Unassembled WGS sequence"/>
</dbReference>
<reference evidence="1 2" key="1">
    <citation type="submission" date="2010-12" db="EMBL/GenBank/DDBJ databases">
        <authorList>
            <person name="Muzny D."/>
            <person name="Qin X."/>
            <person name="Deng J."/>
            <person name="Jiang H."/>
            <person name="Liu Y."/>
            <person name="Qu J."/>
            <person name="Song X.-Z."/>
            <person name="Zhang L."/>
            <person name="Thornton R."/>
            <person name="Coyle M."/>
            <person name="Francisco L."/>
            <person name="Jackson L."/>
            <person name="Javaid M."/>
            <person name="Korchina V."/>
            <person name="Kovar C."/>
            <person name="Mata R."/>
            <person name="Mathew T."/>
            <person name="Ngo R."/>
            <person name="Nguyen L."/>
            <person name="Nguyen N."/>
            <person name="Okwuonu G."/>
            <person name="Ongeri F."/>
            <person name="Pham C."/>
            <person name="Simmons D."/>
            <person name="Wilczek-Boney K."/>
            <person name="Hale W."/>
            <person name="Jakkamsetti A."/>
            <person name="Pham P."/>
            <person name="Ruth R."/>
            <person name="San Lucas F."/>
            <person name="Warren J."/>
            <person name="Zhang J."/>
            <person name="Zhao Z."/>
            <person name="Zhou C."/>
            <person name="Zhu D."/>
            <person name="Lee S."/>
            <person name="Bess C."/>
            <person name="Blankenburg K."/>
            <person name="Forbes L."/>
            <person name="Fu Q."/>
            <person name="Gubbala S."/>
            <person name="Hirani K."/>
            <person name="Jayaseelan J.C."/>
            <person name="Lara F."/>
            <person name="Munidasa M."/>
            <person name="Palculict T."/>
            <person name="Patil S."/>
            <person name="Pu L.-L."/>
            <person name="Saada N."/>
            <person name="Tang L."/>
            <person name="Weissenberger G."/>
            <person name="Zhu Y."/>
            <person name="Hemphill L."/>
            <person name="Shang Y."/>
            <person name="Youmans B."/>
            <person name="Ayvaz T."/>
            <person name="Ross M."/>
            <person name="Santibanez J."/>
            <person name="Aqrawi P."/>
            <person name="Gross S."/>
            <person name="Joshi V."/>
            <person name="Fowler G."/>
            <person name="Nazareth L."/>
            <person name="Reid J."/>
            <person name="Worley K."/>
            <person name="Petrosino J."/>
            <person name="Highlander S."/>
            <person name="Gibbs R."/>
        </authorList>
    </citation>
    <scope>NUCLEOTIDE SEQUENCE [LARGE SCALE GENOMIC DNA]</scope>
    <source>
        <strain evidence="2">DSM 15952 / CCUG 50447 / LMG 22039 / TP 1.5</strain>
    </source>
</reference>
<name>E6LIX9_ENTI1</name>
<protein>
    <submittedName>
        <fullName evidence="1">Uncharacterized protein</fullName>
    </submittedName>
</protein>
<comment type="caution">
    <text evidence="1">The sequence shown here is derived from an EMBL/GenBank/DDBJ whole genome shotgun (WGS) entry which is preliminary data.</text>
</comment>
<keyword evidence="2" id="KW-1185">Reference proteome</keyword>
<dbReference type="EMBL" id="AEPV01000103">
    <property type="protein sequence ID" value="EFU72840.1"/>
    <property type="molecule type" value="Genomic_DNA"/>
</dbReference>
<gene>
    <name evidence="1" type="ORF">HMPREF9088_2319</name>
</gene>
<dbReference type="GeneID" id="302707035"/>
<evidence type="ECO:0000313" key="1">
    <source>
        <dbReference type="EMBL" id="EFU72840.1"/>
    </source>
</evidence>
<sequence length="52" mass="6404">MKKPEDIGENLRKKELENNVLVFHDFNYFLDSLVVRDKLQQFLLMFYQIQKK</sequence>
<accession>E6LIX9</accession>
<dbReference type="PATRIC" id="fig|888064.11.peg.2039"/>
<organism evidence="1 2">
    <name type="scientific">Enterococcus italicus (strain DSM 15952 / CCUG 50447 / LMG 22039 / TP 1.5)</name>
    <dbReference type="NCBI Taxonomy" id="888064"/>
    <lineage>
        <taxon>Bacteria</taxon>
        <taxon>Bacillati</taxon>
        <taxon>Bacillota</taxon>
        <taxon>Bacilli</taxon>
        <taxon>Lactobacillales</taxon>
        <taxon>Enterococcaceae</taxon>
        <taxon>Enterococcus</taxon>
    </lineage>
</organism>
<proteinExistence type="predicted"/>
<dbReference type="HOGENOM" id="CLU_3079644_0_0_9"/>
<evidence type="ECO:0000313" key="2">
    <source>
        <dbReference type="Proteomes" id="UP000010296"/>
    </source>
</evidence>
<dbReference type="RefSeq" id="WP_007209242.1">
    <property type="nucleotide sequence ID" value="NZ_GL622242.1"/>
</dbReference>